<reference evidence="1" key="1">
    <citation type="submission" date="2021-01" db="EMBL/GenBank/DDBJ databases">
        <title>Whole genome shotgun sequence of Catellatospora methionotrophica NBRC 14553.</title>
        <authorList>
            <person name="Komaki H."/>
            <person name="Tamura T."/>
        </authorList>
    </citation>
    <scope>NUCLEOTIDE SEQUENCE</scope>
    <source>
        <strain evidence="1">NBRC 14553</strain>
    </source>
</reference>
<dbReference type="AlphaFoldDB" id="A0A8J3LHX7"/>
<dbReference type="Proteomes" id="UP000660339">
    <property type="component" value="Unassembled WGS sequence"/>
</dbReference>
<keyword evidence="2" id="KW-1185">Reference proteome</keyword>
<sequence length="152" mass="15840">MGIGIDGLTAAVSSHAQALGVFERFNGAEPKNSPGAGLSGACWVQDLLTDTTGSGLAATGMVLIYNVRLYMHVDDLAPETLDPAMVKALDLLFGAYIGDFTLGGLIRNVDVRGAKGTPLGGRAGYQQIEAGVFRVFTITLPLVVNDVWAEAS</sequence>
<protein>
    <submittedName>
        <fullName evidence="1">Uncharacterized protein</fullName>
    </submittedName>
</protein>
<organism evidence="1 2">
    <name type="scientific">Catellatospora methionotrophica</name>
    <dbReference type="NCBI Taxonomy" id="121620"/>
    <lineage>
        <taxon>Bacteria</taxon>
        <taxon>Bacillati</taxon>
        <taxon>Actinomycetota</taxon>
        <taxon>Actinomycetes</taxon>
        <taxon>Micromonosporales</taxon>
        <taxon>Micromonosporaceae</taxon>
        <taxon>Catellatospora</taxon>
    </lineage>
</organism>
<name>A0A8J3LHX7_9ACTN</name>
<dbReference type="RefSeq" id="WP_166379890.1">
    <property type="nucleotide sequence ID" value="NZ_BAAATT010000005.1"/>
</dbReference>
<evidence type="ECO:0000313" key="1">
    <source>
        <dbReference type="EMBL" id="GIG15486.1"/>
    </source>
</evidence>
<accession>A0A8J3LHX7</accession>
<proteinExistence type="predicted"/>
<evidence type="ECO:0000313" key="2">
    <source>
        <dbReference type="Proteomes" id="UP000660339"/>
    </source>
</evidence>
<dbReference type="EMBL" id="BONJ01000020">
    <property type="protein sequence ID" value="GIG15486.1"/>
    <property type="molecule type" value="Genomic_DNA"/>
</dbReference>
<comment type="caution">
    <text evidence="1">The sequence shown here is derived from an EMBL/GenBank/DDBJ whole genome shotgun (WGS) entry which is preliminary data.</text>
</comment>
<gene>
    <name evidence="1" type="ORF">Cme02nite_38180</name>
</gene>